<dbReference type="EMBL" id="JADNYJ010000016">
    <property type="protein sequence ID" value="KAF8907045.1"/>
    <property type="molecule type" value="Genomic_DNA"/>
</dbReference>
<dbReference type="OrthoDB" id="10522359at2759"/>
<accession>A0A9P5NUG6</accession>
<keyword evidence="1" id="KW-0812">Transmembrane</keyword>
<keyword evidence="3" id="KW-1185">Reference proteome</keyword>
<comment type="caution">
    <text evidence="2">The sequence shown here is derived from an EMBL/GenBank/DDBJ whole genome shotgun (WGS) entry which is preliminary data.</text>
</comment>
<dbReference type="Proteomes" id="UP000724874">
    <property type="component" value="Unassembled WGS sequence"/>
</dbReference>
<reference evidence="2" key="1">
    <citation type="submission" date="2020-11" db="EMBL/GenBank/DDBJ databases">
        <authorList>
            <consortium name="DOE Joint Genome Institute"/>
            <person name="Ahrendt S."/>
            <person name="Riley R."/>
            <person name="Andreopoulos W."/>
            <person name="LaButti K."/>
            <person name="Pangilinan J."/>
            <person name="Ruiz-duenas F.J."/>
            <person name="Barrasa J.M."/>
            <person name="Sanchez-Garcia M."/>
            <person name="Camarero S."/>
            <person name="Miyauchi S."/>
            <person name="Serrano A."/>
            <person name="Linde D."/>
            <person name="Babiker R."/>
            <person name="Drula E."/>
            <person name="Ayuso-Fernandez I."/>
            <person name="Pacheco R."/>
            <person name="Padilla G."/>
            <person name="Ferreira P."/>
            <person name="Barriuso J."/>
            <person name="Kellner H."/>
            <person name="Castanera R."/>
            <person name="Alfaro M."/>
            <person name="Ramirez L."/>
            <person name="Pisabarro A.G."/>
            <person name="Kuo A."/>
            <person name="Tritt A."/>
            <person name="Lipzen A."/>
            <person name="He G."/>
            <person name="Yan M."/>
            <person name="Ng V."/>
            <person name="Cullen D."/>
            <person name="Martin F."/>
            <person name="Rosso M.-N."/>
            <person name="Henrissat B."/>
            <person name="Hibbett D."/>
            <person name="Martinez A.T."/>
            <person name="Grigoriev I.V."/>
        </authorList>
    </citation>
    <scope>NUCLEOTIDE SEQUENCE</scope>
    <source>
        <strain evidence="2">AH 44721</strain>
    </source>
</reference>
<keyword evidence="1" id="KW-0472">Membrane</keyword>
<feature type="non-terminal residue" evidence="2">
    <location>
        <position position="1"/>
    </location>
</feature>
<protein>
    <submittedName>
        <fullName evidence="2">Uncharacterized protein</fullName>
    </submittedName>
</protein>
<evidence type="ECO:0000256" key="1">
    <source>
        <dbReference type="SAM" id="Phobius"/>
    </source>
</evidence>
<keyword evidence="1" id="KW-1133">Transmembrane helix</keyword>
<gene>
    <name evidence="2" type="ORF">CPB84DRAFT_1769363</name>
</gene>
<feature type="transmembrane region" description="Helical" evidence="1">
    <location>
        <begin position="55"/>
        <end position="76"/>
    </location>
</feature>
<dbReference type="Gene3D" id="2.120.10.70">
    <property type="entry name" value="Fucose-specific lectin"/>
    <property type="match status" value="1"/>
</dbReference>
<name>A0A9P5NUG6_GYMJU</name>
<sequence>MPNSHLHQDTTTEHRIKLKAWMSRVEVVMKSWGERLWAFTESAQLWAWARHASKILWVLCALYVFLFASNVVVIHGPKDPPSDHRLSSSSCAIINGDTTYVFSQGSDGSIIVHYGESYASDQYVSTILIPGDSVTKGTPIACILLNGYQPPIRVYYLTPAKGGHSNILSELVIDFGMTSPRPNLVLGGLFVPLNSKYLYAIADATGQPRVGFQCKDNTVC</sequence>
<evidence type="ECO:0000313" key="2">
    <source>
        <dbReference type="EMBL" id="KAF8907045.1"/>
    </source>
</evidence>
<organism evidence="2 3">
    <name type="scientific">Gymnopilus junonius</name>
    <name type="common">Spectacular rustgill mushroom</name>
    <name type="synonym">Gymnopilus spectabilis subsp. junonius</name>
    <dbReference type="NCBI Taxonomy" id="109634"/>
    <lineage>
        <taxon>Eukaryota</taxon>
        <taxon>Fungi</taxon>
        <taxon>Dikarya</taxon>
        <taxon>Basidiomycota</taxon>
        <taxon>Agaricomycotina</taxon>
        <taxon>Agaricomycetes</taxon>
        <taxon>Agaricomycetidae</taxon>
        <taxon>Agaricales</taxon>
        <taxon>Agaricineae</taxon>
        <taxon>Hymenogastraceae</taxon>
        <taxon>Gymnopilus</taxon>
    </lineage>
</organism>
<dbReference type="AlphaFoldDB" id="A0A9P5NUG6"/>
<proteinExistence type="predicted"/>
<evidence type="ECO:0000313" key="3">
    <source>
        <dbReference type="Proteomes" id="UP000724874"/>
    </source>
</evidence>